<gene>
    <name evidence="2" type="ORF">BON22_1971</name>
</gene>
<reference evidence="3" key="1">
    <citation type="journal article" date="2017" name="Genome Announc.">
        <title>Genome sequences of Cyberlindnera fabianii 65, Pichia kudriavzevii 129, and Saccharomyces cerevisiae 131 isolated from fermented masau fruits in Zimbabwe.</title>
        <authorList>
            <person name="van Rijswijck I.M.H."/>
            <person name="Derks M.F.L."/>
            <person name="Abee T."/>
            <person name="de Ridder D."/>
            <person name="Smid E.J."/>
        </authorList>
    </citation>
    <scope>NUCLEOTIDE SEQUENCE [LARGE SCALE GENOMIC DNA]</scope>
    <source>
        <strain evidence="3">65</strain>
    </source>
</reference>
<proteinExistence type="predicted"/>
<evidence type="ECO:0000256" key="1">
    <source>
        <dbReference type="SAM" id="MobiDB-lite"/>
    </source>
</evidence>
<dbReference type="AlphaFoldDB" id="A0A1V2L9J2"/>
<comment type="caution">
    <text evidence="2">The sequence shown here is derived from an EMBL/GenBank/DDBJ whole genome shotgun (WGS) entry which is preliminary data.</text>
</comment>
<dbReference type="VEuPathDB" id="FungiDB:BON22_1971"/>
<name>A0A1V2L9J2_CYBFA</name>
<evidence type="ECO:0000313" key="2">
    <source>
        <dbReference type="EMBL" id="ONH68420.1"/>
    </source>
</evidence>
<dbReference type="Proteomes" id="UP000189513">
    <property type="component" value="Unassembled WGS sequence"/>
</dbReference>
<sequence length="271" mass="31421">MQRRTRNQRLRREGGESDVHQQEEPSSEFSFDEDEDEGANFRAVEALHRDTRANANANELVDRQSDVLPPYSPPIASNQHPRVAPHQYQYQTQLPLRFPASLYMNNNVDINSNANDETRPITDLRFFGPPRYQLPVQGDHDANSEGPHGIDTNLIRSINTRSTEDLILQRLSMQALRPRIQQSTTMIPQDFVSPSSSTISSPHKSIFTHDHKRTRRDLSMSVSRQLTTFLFERRGTGKLLVIKRWIHLKIIILQRYDHNHQCFLNQVPRSH</sequence>
<keyword evidence="3" id="KW-1185">Reference proteome</keyword>
<feature type="region of interest" description="Disordered" evidence="1">
    <location>
        <begin position="1"/>
        <end position="37"/>
    </location>
</feature>
<accession>A0A1V2L9J2</accession>
<feature type="region of interest" description="Disordered" evidence="1">
    <location>
        <begin position="191"/>
        <end position="212"/>
    </location>
</feature>
<protein>
    <submittedName>
        <fullName evidence="2">Uncharacterized protein</fullName>
    </submittedName>
</protein>
<organism evidence="2 3">
    <name type="scientific">Cyberlindnera fabianii</name>
    <name type="common">Yeast</name>
    <name type="synonym">Hansenula fabianii</name>
    <dbReference type="NCBI Taxonomy" id="36022"/>
    <lineage>
        <taxon>Eukaryota</taxon>
        <taxon>Fungi</taxon>
        <taxon>Dikarya</taxon>
        <taxon>Ascomycota</taxon>
        <taxon>Saccharomycotina</taxon>
        <taxon>Saccharomycetes</taxon>
        <taxon>Phaffomycetales</taxon>
        <taxon>Phaffomycetaceae</taxon>
        <taxon>Cyberlindnera</taxon>
    </lineage>
</organism>
<evidence type="ECO:0000313" key="3">
    <source>
        <dbReference type="Proteomes" id="UP000189513"/>
    </source>
</evidence>
<feature type="compositionally biased region" description="Low complexity" evidence="1">
    <location>
        <begin position="193"/>
        <end position="205"/>
    </location>
</feature>
<dbReference type="EMBL" id="MPUK01000003">
    <property type="protein sequence ID" value="ONH68420.1"/>
    <property type="molecule type" value="Genomic_DNA"/>
</dbReference>
<feature type="compositionally biased region" description="Basic and acidic residues" evidence="1">
    <location>
        <begin position="10"/>
        <end position="23"/>
    </location>
</feature>